<keyword evidence="3" id="KW-1185">Reference proteome</keyword>
<feature type="non-terminal residue" evidence="2">
    <location>
        <position position="1"/>
    </location>
</feature>
<sequence>KRSINHESSEFKSSIDKAVVSFHNRGNWKLAAINSTALNIPFALPFTRHTPPHSNSCSSFSSSFPFFLRIHYALITTPFTNGAACLVCLFPFRNFIRVSSRRAVSLQQWSLSAQQPHRSTPP</sequence>
<dbReference type="EMBL" id="AP015036">
    <property type="protein sequence ID" value="BAT80424.1"/>
    <property type="molecule type" value="Genomic_DNA"/>
</dbReference>
<proteinExistence type="predicted"/>
<dbReference type="Proteomes" id="UP000291084">
    <property type="component" value="Chromosome 3"/>
</dbReference>
<feature type="transmembrane region" description="Helical" evidence="1">
    <location>
        <begin position="70"/>
        <end position="92"/>
    </location>
</feature>
<keyword evidence="1" id="KW-0472">Membrane</keyword>
<keyword evidence="1" id="KW-1133">Transmembrane helix</keyword>
<organism evidence="2 3">
    <name type="scientific">Vigna angularis var. angularis</name>
    <dbReference type="NCBI Taxonomy" id="157739"/>
    <lineage>
        <taxon>Eukaryota</taxon>
        <taxon>Viridiplantae</taxon>
        <taxon>Streptophyta</taxon>
        <taxon>Embryophyta</taxon>
        <taxon>Tracheophyta</taxon>
        <taxon>Spermatophyta</taxon>
        <taxon>Magnoliopsida</taxon>
        <taxon>eudicotyledons</taxon>
        <taxon>Gunneridae</taxon>
        <taxon>Pentapetalae</taxon>
        <taxon>rosids</taxon>
        <taxon>fabids</taxon>
        <taxon>Fabales</taxon>
        <taxon>Fabaceae</taxon>
        <taxon>Papilionoideae</taxon>
        <taxon>50 kb inversion clade</taxon>
        <taxon>NPAAA clade</taxon>
        <taxon>indigoferoid/millettioid clade</taxon>
        <taxon>Phaseoleae</taxon>
        <taxon>Vigna</taxon>
    </lineage>
</organism>
<name>A0A0S3RIF4_PHAAN</name>
<dbReference type="AlphaFoldDB" id="A0A0S3RIF4"/>
<reference evidence="2 3" key="1">
    <citation type="journal article" date="2015" name="Sci. Rep.">
        <title>The power of single molecule real-time sequencing technology in the de novo assembly of a eukaryotic genome.</title>
        <authorList>
            <person name="Sakai H."/>
            <person name="Naito K."/>
            <person name="Ogiso-Tanaka E."/>
            <person name="Takahashi Y."/>
            <person name="Iseki K."/>
            <person name="Muto C."/>
            <person name="Satou K."/>
            <person name="Teruya K."/>
            <person name="Shiroma A."/>
            <person name="Shimoji M."/>
            <person name="Hirano T."/>
            <person name="Itoh T."/>
            <person name="Kaga A."/>
            <person name="Tomooka N."/>
        </authorList>
    </citation>
    <scope>NUCLEOTIDE SEQUENCE [LARGE SCALE GENOMIC DNA]</scope>
    <source>
        <strain evidence="3">cv. Shumari</strain>
    </source>
</reference>
<gene>
    <name evidence="2" type="primary">Vigan.03G000100</name>
    <name evidence="2" type="ORF">VIGAN_03000100</name>
</gene>
<keyword evidence="1" id="KW-0812">Transmembrane</keyword>
<evidence type="ECO:0000256" key="1">
    <source>
        <dbReference type="SAM" id="Phobius"/>
    </source>
</evidence>
<evidence type="ECO:0000313" key="3">
    <source>
        <dbReference type="Proteomes" id="UP000291084"/>
    </source>
</evidence>
<evidence type="ECO:0000313" key="2">
    <source>
        <dbReference type="EMBL" id="BAT80424.1"/>
    </source>
</evidence>
<accession>A0A0S3RIF4</accession>
<protein>
    <submittedName>
        <fullName evidence="2">Uncharacterized protein</fullName>
    </submittedName>
</protein>